<sequence>MVDQAEIHRKVVSGGFEERIEMARQLFSDLADLPDKTQAWDDLHRLTEDKYGFVRSAGLYHPRRLL</sequence>
<organism evidence="1">
    <name type="scientific">Candidatus Methanogaster sp. ANME-2c ERB4</name>
    <dbReference type="NCBI Taxonomy" id="2759911"/>
    <lineage>
        <taxon>Archaea</taxon>
        <taxon>Methanobacteriati</taxon>
        <taxon>Methanobacteriota</taxon>
        <taxon>Stenosarchaea group</taxon>
        <taxon>Methanomicrobia</taxon>
        <taxon>Methanosarcinales</taxon>
        <taxon>ANME-2 cluster</taxon>
        <taxon>Candidatus Methanogasteraceae</taxon>
        <taxon>Candidatus Methanogaster</taxon>
    </lineage>
</organism>
<evidence type="ECO:0000313" key="1">
    <source>
        <dbReference type="EMBL" id="QNO48962.1"/>
    </source>
</evidence>
<accession>A0A7G9YLS8</accession>
<gene>
    <name evidence="1" type="ORF">OEPDFBKK_00038</name>
</gene>
<name>A0A7G9YLS8_9EURY</name>
<dbReference type="EMBL" id="MT631367">
    <property type="protein sequence ID" value="QNO48962.1"/>
    <property type="molecule type" value="Genomic_DNA"/>
</dbReference>
<reference evidence="1" key="1">
    <citation type="submission" date="2020-06" db="EMBL/GenBank/DDBJ databases">
        <title>Unique genomic features of the anaerobic methanotrophic archaea.</title>
        <authorList>
            <person name="Chadwick G.L."/>
            <person name="Skennerton C.T."/>
            <person name="Laso-Perez R."/>
            <person name="Leu A.O."/>
            <person name="Speth D.R."/>
            <person name="Yu H."/>
            <person name="Morgan-Lang C."/>
            <person name="Hatzenpichler R."/>
            <person name="Goudeau D."/>
            <person name="Malmstrom R."/>
            <person name="Brazelton W.J."/>
            <person name="Woyke T."/>
            <person name="Hallam S.J."/>
            <person name="Tyson G.W."/>
            <person name="Wegener G."/>
            <person name="Boetius A."/>
            <person name="Orphan V."/>
        </authorList>
    </citation>
    <scope>NUCLEOTIDE SEQUENCE</scope>
</reference>
<proteinExistence type="predicted"/>
<protein>
    <submittedName>
        <fullName evidence="1">Uncharacterized protein</fullName>
    </submittedName>
</protein>
<dbReference type="AlphaFoldDB" id="A0A7G9YLS8"/>